<dbReference type="PROSITE" id="PS01229">
    <property type="entry name" value="COF_2"/>
    <property type="match status" value="1"/>
</dbReference>
<evidence type="ECO:0000256" key="3">
    <source>
        <dbReference type="ARBA" id="ARBA00022692"/>
    </source>
</evidence>
<dbReference type="SUPFAM" id="SSF55008">
    <property type="entry name" value="HMA, heavy metal-associated domain"/>
    <property type="match status" value="1"/>
</dbReference>
<dbReference type="InterPro" id="IPR008250">
    <property type="entry name" value="ATPase_P-typ_transduc_dom_A_sf"/>
</dbReference>
<comment type="catalytic activity">
    <reaction evidence="10">
        <text>ATP + H2O = ADP + phosphate + H(+)</text>
        <dbReference type="Rhea" id="RHEA:13065"/>
        <dbReference type="ChEBI" id="CHEBI:15377"/>
        <dbReference type="ChEBI" id="CHEBI:15378"/>
        <dbReference type="ChEBI" id="CHEBI:30616"/>
        <dbReference type="ChEBI" id="CHEBI:43474"/>
        <dbReference type="ChEBI" id="CHEBI:456216"/>
    </reaction>
</comment>
<dbReference type="Pfam" id="PF00122">
    <property type="entry name" value="E1-E2_ATPase"/>
    <property type="match status" value="1"/>
</dbReference>
<dbReference type="SFLD" id="SFLDG00002">
    <property type="entry name" value="C1.7:_P-type_atpase_like"/>
    <property type="match status" value="1"/>
</dbReference>
<dbReference type="GO" id="GO:0043682">
    <property type="term" value="F:P-type divalent copper transporter activity"/>
    <property type="evidence" value="ECO:0007669"/>
    <property type="project" value="TreeGrafter"/>
</dbReference>
<evidence type="ECO:0000256" key="1">
    <source>
        <dbReference type="ARBA" id="ARBA00004651"/>
    </source>
</evidence>
<dbReference type="InterPro" id="IPR023214">
    <property type="entry name" value="HAD_sf"/>
</dbReference>
<evidence type="ECO:0000259" key="13">
    <source>
        <dbReference type="PROSITE" id="PS50846"/>
    </source>
</evidence>
<comment type="subcellular location">
    <subcellularLocation>
        <location evidence="1">Cell membrane</location>
        <topology evidence="1">Multi-pass membrane protein</topology>
    </subcellularLocation>
</comment>
<dbReference type="CDD" id="cd00371">
    <property type="entry name" value="HMA"/>
    <property type="match status" value="1"/>
</dbReference>
<feature type="transmembrane region" description="Helical" evidence="12">
    <location>
        <begin position="700"/>
        <end position="718"/>
    </location>
</feature>
<dbReference type="InterPro" id="IPR023299">
    <property type="entry name" value="ATPase_P-typ_cyto_dom_N"/>
</dbReference>
<dbReference type="SFLD" id="SFLDF00027">
    <property type="entry name" value="p-type_atpase"/>
    <property type="match status" value="1"/>
</dbReference>
<keyword evidence="5 12" id="KW-0547">Nucleotide-binding</keyword>
<dbReference type="SUPFAM" id="SSF81665">
    <property type="entry name" value="Calcium ATPase, transmembrane domain M"/>
    <property type="match status" value="1"/>
</dbReference>
<dbReference type="Gene3D" id="2.70.150.10">
    <property type="entry name" value="Calcium-transporting ATPase, cytoplasmic transduction domain A"/>
    <property type="match status" value="1"/>
</dbReference>
<dbReference type="GO" id="GO:0016887">
    <property type="term" value="F:ATP hydrolysis activity"/>
    <property type="evidence" value="ECO:0007669"/>
    <property type="project" value="InterPro"/>
</dbReference>
<evidence type="ECO:0000256" key="7">
    <source>
        <dbReference type="ARBA" id="ARBA00022967"/>
    </source>
</evidence>
<evidence type="ECO:0000313" key="14">
    <source>
        <dbReference type="EMBL" id="KRO31343.1"/>
    </source>
</evidence>
<dbReference type="Gene3D" id="3.40.1110.10">
    <property type="entry name" value="Calcium-transporting ATPase, cytoplasmic domain N"/>
    <property type="match status" value="1"/>
</dbReference>
<dbReference type="SUPFAM" id="SSF81660">
    <property type="entry name" value="Metal cation-transporting ATPase, ATP-binding domain N"/>
    <property type="match status" value="1"/>
</dbReference>
<dbReference type="SUPFAM" id="SSF81653">
    <property type="entry name" value="Calcium ATPase, transduction domain A"/>
    <property type="match status" value="1"/>
</dbReference>
<dbReference type="PANTHER" id="PTHR43520:SF8">
    <property type="entry name" value="P-TYPE CU(+) TRANSPORTER"/>
    <property type="match status" value="1"/>
</dbReference>
<evidence type="ECO:0000256" key="4">
    <source>
        <dbReference type="ARBA" id="ARBA00022723"/>
    </source>
</evidence>
<dbReference type="PROSITE" id="PS50846">
    <property type="entry name" value="HMA_2"/>
    <property type="match status" value="1"/>
</dbReference>
<feature type="transmembrane region" description="Helical" evidence="12">
    <location>
        <begin position="90"/>
        <end position="109"/>
    </location>
</feature>
<feature type="transmembrane region" description="Helical" evidence="12">
    <location>
        <begin position="381"/>
        <end position="403"/>
    </location>
</feature>
<evidence type="ECO:0000256" key="8">
    <source>
        <dbReference type="ARBA" id="ARBA00022989"/>
    </source>
</evidence>
<dbReference type="PROSITE" id="PS01047">
    <property type="entry name" value="HMA_1"/>
    <property type="match status" value="1"/>
</dbReference>
<dbReference type="InterPro" id="IPR036412">
    <property type="entry name" value="HAD-like_sf"/>
</dbReference>
<gene>
    <name evidence="14" type="ORF">ABR60_02725</name>
</gene>
<feature type="transmembrane region" description="Helical" evidence="12">
    <location>
        <begin position="137"/>
        <end position="157"/>
    </location>
</feature>
<dbReference type="InterPro" id="IPR044492">
    <property type="entry name" value="P_typ_ATPase_HD_dom"/>
</dbReference>
<dbReference type="PROSITE" id="PS00154">
    <property type="entry name" value="ATPASE_E1_E2"/>
    <property type="match status" value="1"/>
</dbReference>
<keyword evidence="8 12" id="KW-1133">Transmembrane helix</keyword>
<comment type="caution">
    <text evidence="14">The sequence shown here is derived from an EMBL/GenBank/DDBJ whole genome shotgun (WGS) entry which is preliminary data.</text>
</comment>
<dbReference type="InterPro" id="IPR017969">
    <property type="entry name" value="Heavy-metal-associated_CS"/>
</dbReference>
<evidence type="ECO:0000256" key="5">
    <source>
        <dbReference type="ARBA" id="ARBA00022741"/>
    </source>
</evidence>
<dbReference type="GO" id="GO:0055070">
    <property type="term" value="P:copper ion homeostasis"/>
    <property type="evidence" value="ECO:0007669"/>
    <property type="project" value="TreeGrafter"/>
</dbReference>
<keyword evidence="9 12" id="KW-0472">Membrane</keyword>
<feature type="domain" description="HMA" evidence="13">
    <location>
        <begin position="10"/>
        <end position="74"/>
    </location>
</feature>
<dbReference type="InterPro" id="IPR001757">
    <property type="entry name" value="P_typ_ATPase"/>
</dbReference>
<dbReference type="InterPro" id="IPR036163">
    <property type="entry name" value="HMA_dom_sf"/>
</dbReference>
<name>A0A0R2NZW5_9ACTN</name>
<comment type="similarity">
    <text evidence="2 12">Belongs to the cation transport ATPase (P-type) (TC 3.A.3) family. Type IB subfamily.</text>
</comment>
<dbReference type="InterPro" id="IPR023298">
    <property type="entry name" value="ATPase_P-typ_TM_dom_sf"/>
</dbReference>
<dbReference type="GO" id="GO:0005886">
    <property type="term" value="C:plasma membrane"/>
    <property type="evidence" value="ECO:0007669"/>
    <property type="project" value="UniProtKB-SubCell"/>
</dbReference>
<dbReference type="SUPFAM" id="SSF56784">
    <property type="entry name" value="HAD-like"/>
    <property type="match status" value="1"/>
</dbReference>
<keyword evidence="3 12" id="KW-0812">Transmembrane</keyword>
<dbReference type="Proteomes" id="UP000053941">
    <property type="component" value="Unassembled WGS sequence"/>
</dbReference>
<dbReference type="InterPro" id="IPR018303">
    <property type="entry name" value="ATPase_P-typ_P_site"/>
</dbReference>
<evidence type="ECO:0000256" key="12">
    <source>
        <dbReference type="RuleBase" id="RU362081"/>
    </source>
</evidence>
<dbReference type="EMBL" id="LIAS01000004">
    <property type="protein sequence ID" value="KRO31343.1"/>
    <property type="molecule type" value="Genomic_DNA"/>
</dbReference>
<evidence type="ECO:0000256" key="6">
    <source>
        <dbReference type="ARBA" id="ARBA00022840"/>
    </source>
</evidence>
<dbReference type="FunFam" id="3.30.70.100:FF:000005">
    <property type="entry name" value="Copper-exporting P-type ATPase A"/>
    <property type="match status" value="1"/>
</dbReference>
<dbReference type="SFLD" id="SFLDS00003">
    <property type="entry name" value="Haloacid_Dehalogenase"/>
    <property type="match status" value="1"/>
</dbReference>
<dbReference type="CDD" id="cd02094">
    <property type="entry name" value="P-type_ATPase_Cu-like"/>
    <property type="match status" value="1"/>
</dbReference>
<evidence type="ECO:0000256" key="2">
    <source>
        <dbReference type="ARBA" id="ARBA00006024"/>
    </source>
</evidence>
<dbReference type="InterPro" id="IPR059000">
    <property type="entry name" value="ATPase_P-type_domA"/>
</dbReference>
<dbReference type="GO" id="GO:0005507">
    <property type="term" value="F:copper ion binding"/>
    <property type="evidence" value="ECO:0007669"/>
    <property type="project" value="TreeGrafter"/>
</dbReference>
<dbReference type="GO" id="GO:0005524">
    <property type="term" value="F:ATP binding"/>
    <property type="evidence" value="ECO:0007669"/>
    <property type="project" value="UniProtKB-UniRule"/>
</dbReference>
<dbReference type="PANTHER" id="PTHR43520">
    <property type="entry name" value="ATP7, ISOFORM B"/>
    <property type="match status" value="1"/>
</dbReference>
<keyword evidence="7" id="KW-1278">Translocase</keyword>
<dbReference type="NCBIfam" id="TIGR01525">
    <property type="entry name" value="ATPase-IB_hvy"/>
    <property type="match status" value="1"/>
</dbReference>
<protein>
    <recommendedName>
        <fullName evidence="11">Cation-transporting P-type ATPase B</fullName>
    </recommendedName>
</protein>
<keyword evidence="12" id="KW-1003">Cell membrane</keyword>
<organism evidence="14 15">
    <name type="scientific">Actinobacteria bacterium BACL2 MAG-120802-bin41</name>
    <dbReference type="NCBI Taxonomy" id="1655568"/>
    <lineage>
        <taxon>Bacteria</taxon>
        <taxon>Bacillati</taxon>
        <taxon>Actinomycetota</taxon>
        <taxon>Actinomycetes</taxon>
        <taxon>Actinomycetes incertae sedis</taxon>
        <taxon>ac1 cluster</taxon>
    </lineage>
</organism>
<dbReference type="Gene3D" id="3.30.70.100">
    <property type="match status" value="1"/>
</dbReference>
<feature type="transmembrane region" description="Helical" evidence="12">
    <location>
        <begin position="724"/>
        <end position="742"/>
    </location>
</feature>
<keyword evidence="4 12" id="KW-0479">Metal-binding</keyword>
<evidence type="ECO:0000256" key="10">
    <source>
        <dbReference type="ARBA" id="ARBA00049360"/>
    </source>
</evidence>
<dbReference type="Pfam" id="PF00403">
    <property type="entry name" value="HMA"/>
    <property type="match status" value="1"/>
</dbReference>
<keyword evidence="6 12" id="KW-0067">ATP-binding</keyword>
<dbReference type="NCBIfam" id="TIGR01511">
    <property type="entry name" value="ATPase-IB1_Cu"/>
    <property type="match status" value="1"/>
</dbReference>
<reference evidence="14 15" key="1">
    <citation type="submission" date="2015-10" db="EMBL/GenBank/DDBJ databases">
        <title>Metagenome-Assembled Genomes uncover a global brackish microbiome.</title>
        <authorList>
            <person name="Hugerth L.W."/>
            <person name="Larsson J."/>
            <person name="Alneberg J."/>
            <person name="Lindh M.V."/>
            <person name="Legrand C."/>
            <person name="Pinhassi J."/>
            <person name="Andersson A.F."/>
        </authorList>
    </citation>
    <scope>NUCLEOTIDE SEQUENCE [LARGE SCALE GENOMIC DNA]</scope>
    <source>
        <strain evidence="14">BACL2 MAG-120802-bin41</strain>
    </source>
</reference>
<dbReference type="PRINTS" id="PR00119">
    <property type="entry name" value="CATATPASE"/>
</dbReference>
<evidence type="ECO:0000313" key="15">
    <source>
        <dbReference type="Proteomes" id="UP000053941"/>
    </source>
</evidence>
<proteinExistence type="inferred from homology"/>
<accession>A0A0R2NZW5</accession>
<dbReference type="AlphaFoldDB" id="A0A0R2NZW5"/>
<feature type="transmembrane region" description="Helical" evidence="12">
    <location>
        <begin position="350"/>
        <end position="369"/>
    </location>
</feature>
<dbReference type="PRINTS" id="PR00943">
    <property type="entry name" value="CUATPASE"/>
</dbReference>
<evidence type="ECO:0000256" key="11">
    <source>
        <dbReference type="ARBA" id="ARBA00074171"/>
    </source>
</evidence>
<evidence type="ECO:0000256" key="9">
    <source>
        <dbReference type="ARBA" id="ARBA00023136"/>
    </source>
</evidence>
<dbReference type="FunFam" id="2.70.150.10:FF:000002">
    <property type="entry name" value="Copper-transporting ATPase 1, putative"/>
    <property type="match status" value="1"/>
</dbReference>
<dbReference type="NCBIfam" id="TIGR01494">
    <property type="entry name" value="ATPase_P-type"/>
    <property type="match status" value="1"/>
</dbReference>
<dbReference type="Pfam" id="PF00702">
    <property type="entry name" value="Hydrolase"/>
    <property type="match status" value="1"/>
</dbReference>
<dbReference type="InterPro" id="IPR027256">
    <property type="entry name" value="P-typ_ATPase_IB"/>
</dbReference>
<dbReference type="InterPro" id="IPR006121">
    <property type="entry name" value="HMA_dom"/>
</dbReference>
<sequence>MSDTQVVDLEQIDLSITGMTCSSCVGRVEKSLNEVPGAKASVNLATDSAHILIPRGANPKDLIAAVAKAGYSAKLRGDGYESFSHSRAMGFRLITAILLTIPVITLSMWHQLHMQVDRFILTQLDTFNIPAPLYSPTGWLVIALSAPVVLLIGWPIHRAAIKNFTHPSMDNLISLGSLTALIWSIYANSSGNGDIYSEVGASVVTFIVLGRYLESRAKRKAGSSLAHLLSLTPKQVIIIRGGQEITAPIANLVIGDHCLVKAGQAIPTDGIVVQGSSAIDNSLLTGESLPIDVQAGASVIAGAINLNSPIVIEARRVGSDTELARITKMVLTAQGEKAPIQRLADRISNVFVPIVIALAIATFATWYGLGNSLTESITASVALLIIACPCALGLATPVALLVASGKGATNGIILRKTSSLEIATKIDTAIFDKTGTLTTGVMKVQNITIADLGAAGPKISTSDLLIAVHSLEHESSHPIAVAISKSLREQGIARKKFTDYVESAGMGIAARMQFGDAQMPVLIGTPASIRRATVSLHPELEEAISSALSKGNSVALVAVDGVAMALFEVGDSLRVDARETIAALKERSIESWLISGDSQEAAKQIAEQVGIPLSNVIAQATPDQKIAKVKELRSSGRRVLMIGDGINDAAALSEADLSMALGTGTDTAISSADITLMRPTLATAIAALNLSAKTLRTIRVNLGWAFIYNVIGIPIAAFGLLNPMYAAGAMAMSSLLVVLNSLRINRGATLTA</sequence>
<dbReference type="Gene3D" id="3.40.50.1000">
    <property type="entry name" value="HAD superfamily/HAD-like"/>
    <property type="match status" value="1"/>
</dbReference>